<dbReference type="Proteomes" id="UP001067231">
    <property type="component" value="Unassembled WGS sequence"/>
</dbReference>
<feature type="coiled-coil region" evidence="6">
    <location>
        <begin position="147"/>
        <end position="174"/>
    </location>
</feature>
<keyword evidence="2" id="KW-0479">Metal-binding</keyword>
<dbReference type="GO" id="GO:0004722">
    <property type="term" value="F:protein serine/threonine phosphatase activity"/>
    <property type="evidence" value="ECO:0007669"/>
    <property type="project" value="InterPro"/>
</dbReference>
<keyword evidence="3 5" id="KW-0378">Hydrolase</keyword>
<evidence type="ECO:0000256" key="5">
    <source>
        <dbReference type="RuleBase" id="RU003465"/>
    </source>
</evidence>
<dbReference type="CDD" id="cd00143">
    <property type="entry name" value="PP2Cc"/>
    <property type="match status" value="1"/>
</dbReference>
<dbReference type="InterPro" id="IPR001932">
    <property type="entry name" value="PPM-type_phosphatase-like_dom"/>
</dbReference>
<keyword evidence="6" id="KW-0175">Coiled coil</keyword>
<dbReference type="GO" id="GO:0016020">
    <property type="term" value="C:membrane"/>
    <property type="evidence" value="ECO:0007669"/>
    <property type="project" value="UniProtKB-SubCell"/>
</dbReference>
<dbReference type="Pfam" id="PF00481">
    <property type="entry name" value="PP2C"/>
    <property type="match status" value="1"/>
</dbReference>
<dbReference type="PROSITE" id="PS51746">
    <property type="entry name" value="PPM_2"/>
    <property type="match status" value="1"/>
</dbReference>
<dbReference type="PANTHER" id="PTHR47992">
    <property type="entry name" value="PROTEIN PHOSPHATASE"/>
    <property type="match status" value="1"/>
</dbReference>
<dbReference type="EMBL" id="JAPCXC010000035">
    <property type="protein sequence ID" value="KAJ1609301.1"/>
    <property type="molecule type" value="Genomic_DNA"/>
</dbReference>
<sequence length="555" mass="61962">MYNQPNQNISYKGGLTLSGGYLSSIHSKTSIPSPSYIIGPSKQSATINGWARLNSSLGPQLTNLASFIHRRAGRISRSPSPVRGIGASEIHGSEFELKHEKSPKEFLDQSFKLEKKTDKYNSLIASRSASNGIRAAKQIGESVICNEKSVYEENRELKKQISELKEAIMFKEGENLMLRSKLELLQKEIISFSNVSMKGRESLPPLKVKAKCNKNTVRELDNYIFDLYICGDCSSDEKEVFSKKKCIWKPNKEFAINILEQLEISFACVKGKRVNKTMVNQDDFFIARLNNSLIIGVFDGHGRYGHKVAAIVKQRIMKGIQNIVSGELCQLEEGGQIIDISCNKSLNVLQKTSQENIIASILKIFDGIQNYLEKEGSFGASGTSVTFAMMRSDKITMVQLGSSGGVVIDSNSGDIIYTTPRHDLSNIQEKERVVRNGAIINENHRFSLNLAEPKPLLFSLTRSLGDSDGKAMGISSKPEVWEMRIDRESPIKVILATDGFLKYSDEMRIDQSKLCIQKELDLAVKKCQHFWLNSTDNTSVDDITIVSCNVSNLFK</sequence>
<feature type="domain" description="PPM-type phosphatase" evidence="7">
    <location>
        <begin position="263"/>
        <end position="550"/>
    </location>
</feature>
<dbReference type="InterPro" id="IPR000222">
    <property type="entry name" value="PP2C_BS"/>
</dbReference>
<gene>
    <name evidence="8" type="ORF">OJ253_1584</name>
</gene>
<dbReference type="Gene3D" id="3.60.40.10">
    <property type="entry name" value="PPM-type phosphatase domain"/>
    <property type="match status" value="1"/>
</dbReference>
<dbReference type="InterPro" id="IPR015655">
    <property type="entry name" value="PP2C"/>
</dbReference>
<evidence type="ECO:0000256" key="2">
    <source>
        <dbReference type="ARBA" id="ARBA00022723"/>
    </source>
</evidence>
<comment type="subcellular location">
    <subcellularLocation>
        <location evidence="1">Membrane</location>
        <topology evidence="1">Peripheral membrane protein</topology>
    </subcellularLocation>
</comment>
<comment type="caution">
    <text evidence="8">The sequence shown here is derived from an EMBL/GenBank/DDBJ whole genome shotgun (WGS) entry which is preliminary data.</text>
</comment>
<evidence type="ECO:0000256" key="6">
    <source>
        <dbReference type="SAM" id="Coils"/>
    </source>
</evidence>
<organism evidence="8">
    <name type="scientific">Cryptosporidium canis</name>
    <dbReference type="NCBI Taxonomy" id="195482"/>
    <lineage>
        <taxon>Eukaryota</taxon>
        <taxon>Sar</taxon>
        <taxon>Alveolata</taxon>
        <taxon>Apicomplexa</taxon>
        <taxon>Conoidasida</taxon>
        <taxon>Coccidia</taxon>
        <taxon>Eucoccidiorida</taxon>
        <taxon>Eimeriorina</taxon>
        <taxon>Cryptosporidiidae</taxon>
        <taxon>Cryptosporidium</taxon>
    </lineage>
</organism>
<proteinExistence type="inferred from homology"/>
<dbReference type="SMART" id="SM00332">
    <property type="entry name" value="PP2Cc"/>
    <property type="match status" value="1"/>
</dbReference>
<accession>A0A9D5DGN6</accession>
<name>A0A9D5DGN6_9CRYT</name>
<keyword evidence="4 5" id="KW-0904">Protein phosphatase</keyword>
<dbReference type="InterPro" id="IPR036457">
    <property type="entry name" value="PPM-type-like_dom_sf"/>
</dbReference>
<evidence type="ECO:0000256" key="4">
    <source>
        <dbReference type="ARBA" id="ARBA00022912"/>
    </source>
</evidence>
<evidence type="ECO:0000256" key="3">
    <source>
        <dbReference type="ARBA" id="ARBA00022801"/>
    </source>
</evidence>
<dbReference type="AlphaFoldDB" id="A0A9D5DGN6"/>
<dbReference type="GO" id="GO:0046872">
    <property type="term" value="F:metal ion binding"/>
    <property type="evidence" value="ECO:0007669"/>
    <property type="project" value="UniProtKB-KW"/>
</dbReference>
<evidence type="ECO:0000313" key="8">
    <source>
        <dbReference type="EMBL" id="KAJ1609301.1"/>
    </source>
</evidence>
<comment type="similarity">
    <text evidence="5">Belongs to the PP2C family.</text>
</comment>
<dbReference type="OrthoDB" id="10264738at2759"/>
<evidence type="ECO:0000256" key="1">
    <source>
        <dbReference type="ARBA" id="ARBA00004170"/>
    </source>
</evidence>
<evidence type="ECO:0000259" key="7">
    <source>
        <dbReference type="PROSITE" id="PS51746"/>
    </source>
</evidence>
<dbReference type="SUPFAM" id="SSF81606">
    <property type="entry name" value="PP2C-like"/>
    <property type="match status" value="1"/>
</dbReference>
<dbReference type="PROSITE" id="PS01032">
    <property type="entry name" value="PPM_1"/>
    <property type="match status" value="1"/>
</dbReference>
<protein>
    <submittedName>
        <fullName evidence="8">Protein phosphatase 2C</fullName>
    </submittedName>
</protein>
<reference evidence="8" key="1">
    <citation type="submission" date="2022-10" db="EMBL/GenBank/DDBJ databases">
        <title>Adaptive evolution leads to modifications in subtelomeric GC content in a zoonotic Cryptosporidium species.</title>
        <authorList>
            <person name="Li J."/>
            <person name="Feng Y."/>
            <person name="Xiao L."/>
        </authorList>
    </citation>
    <scope>NUCLEOTIDE SEQUENCE</scope>
    <source>
        <strain evidence="8">33844</strain>
    </source>
</reference>